<dbReference type="Gene3D" id="3.90.960.10">
    <property type="entry name" value="YbaK/aminoacyl-tRNA synthetase-associated domain"/>
    <property type="match status" value="1"/>
</dbReference>
<organism evidence="2 3">
    <name type="scientific">Phycicoccus endophyticus</name>
    <dbReference type="NCBI Taxonomy" id="1690220"/>
    <lineage>
        <taxon>Bacteria</taxon>
        <taxon>Bacillati</taxon>
        <taxon>Actinomycetota</taxon>
        <taxon>Actinomycetes</taxon>
        <taxon>Micrococcales</taxon>
        <taxon>Intrasporangiaceae</taxon>
        <taxon>Phycicoccus</taxon>
    </lineage>
</organism>
<keyword evidence="3" id="KW-1185">Reference proteome</keyword>
<dbReference type="GO" id="GO:0002161">
    <property type="term" value="F:aminoacyl-tRNA deacylase activity"/>
    <property type="evidence" value="ECO:0007669"/>
    <property type="project" value="InterPro"/>
</dbReference>
<dbReference type="PANTHER" id="PTHR30411:SF1">
    <property type="entry name" value="CYTOPLASMIC PROTEIN"/>
    <property type="match status" value="1"/>
</dbReference>
<accession>A0A7G9R642</accession>
<evidence type="ECO:0000313" key="3">
    <source>
        <dbReference type="Proteomes" id="UP000515976"/>
    </source>
</evidence>
<protein>
    <submittedName>
        <fullName evidence="2">YbaK/EbsC family protein</fullName>
    </submittedName>
</protein>
<dbReference type="InterPro" id="IPR036754">
    <property type="entry name" value="YbaK/aa-tRNA-synt-asso_dom_sf"/>
</dbReference>
<proteinExistence type="predicted"/>
<gene>
    <name evidence="2" type="ORF">H9L10_12405</name>
</gene>
<dbReference type="CDD" id="cd04332">
    <property type="entry name" value="YbaK_like"/>
    <property type="match status" value="1"/>
</dbReference>
<dbReference type="Pfam" id="PF04073">
    <property type="entry name" value="tRNA_edit"/>
    <property type="match status" value="1"/>
</dbReference>
<dbReference type="SUPFAM" id="SSF55826">
    <property type="entry name" value="YbaK/ProRS associated domain"/>
    <property type="match status" value="1"/>
</dbReference>
<evidence type="ECO:0000259" key="1">
    <source>
        <dbReference type="Pfam" id="PF04073"/>
    </source>
</evidence>
<dbReference type="PANTHER" id="PTHR30411">
    <property type="entry name" value="CYTOPLASMIC PROTEIN"/>
    <property type="match status" value="1"/>
</dbReference>
<dbReference type="AlphaFoldDB" id="A0A7G9R642"/>
<name>A0A7G9R642_9MICO</name>
<dbReference type="EMBL" id="CP060712">
    <property type="protein sequence ID" value="QNN51067.1"/>
    <property type="molecule type" value="Genomic_DNA"/>
</dbReference>
<dbReference type="KEGG" id="pei:H9L10_12405"/>
<dbReference type="InterPro" id="IPR007214">
    <property type="entry name" value="YbaK/aa-tRNA-synth-assoc-dom"/>
</dbReference>
<sequence length="192" mass="19843">MAPIGPTRAPRRGLRCGAVVSAARHCDERSGASYPGAVDGAERARRAIAETGIAYEISAHGPVGSLEEAARLRGLEPGSVLKTLVVRRGEGDHLFVLVPGDREISWPKLRAHLGVNRLSMPSAEVAREVTGYARGTITPFGALRRLPVVADATITGRTVSIGAGAPGVAATVGADALVAVLDADLADVTDPR</sequence>
<dbReference type="Proteomes" id="UP000515976">
    <property type="component" value="Chromosome"/>
</dbReference>
<evidence type="ECO:0000313" key="2">
    <source>
        <dbReference type="EMBL" id="QNN51067.1"/>
    </source>
</evidence>
<reference evidence="2 3" key="1">
    <citation type="submission" date="2020-08" db="EMBL/GenBank/DDBJ databases">
        <title>Genome sequence of Phycicoccus endophyticus JCM 31784T.</title>
        <authorList>
            <person name="Hyun D.-W."/>
            <person name="Bae J.-W."/>
        </authorList>
    </citation>
    <scope>NUCLEOTIDE SEQUENCE [LARGE SCALE GENOMIC DNA]</scope>
    <source>
        <strain evidence="2 3">JCM 31784</strain>
    </source>
</reference>
<feature type="domain" description="YbaK/aminoacyl-tRNA synthetase-associated" evidence="1">
    <location>
        <begin position="60"/>
        <end position="172"/>
    </location>
</feature>